<proteinExistence type="inferred from homology"/>
<reference evidence="5 6" key="1">
    <citation type="journal article" date="2016" name="Nat. Commun.">
        <title>Thousands of microbial genomes shed light on interconnected biogeochemical processes in an aquifer system.</title>
        <authorList>
            <person name="Anantharaman K."/>
            <person name="Brown C.T."/>
            <person name="Hug L.A."/>
            <person name="Sharon I."/>
            <person name="Castelle C.J."/>
            <person name="Probst A.J."/>
            <person name="Thomas B.C."/>
            <person name="Singh A."/>
            <person name="Wilkins M.J."/>
            <person name="Karaoz U."/>
            <person name="Brodie E.L."/>
            <person name="Williams K.H."/>
            <person name="Hubbard S.S."/>
            <person name="Banfield J.F."/>
        </authorList>
    </citation>
    <scope>NUCLEOTIDE SEQUENCE [LARGE SCALE GENOMIC DNA]</scope>
</reference>
<dbReference type="GO" id="GO:0016887">
    <property type="term" value="F:ATP hydrolysis activity"/>
    <property type="evidence" value="ECO:0007669"/>
    <property type="project" value="TreeGrafter"/>
</dbReference>
<protein>
    <recommendedName>
        <fullName evidence="4">Bacterial type II secretion system protein E domain-containing protein</fullName>
    </recommendedName>
</protein>
<dbReference type="PANTHER" id="PTHR30258:SF3">
    <property type="entry name" value="SLL1921 PROTEIN"/>
    <property type="match status" value="1"/>
</dbReference>
<dbReference type="GO" id="GO:0005886">
    <property type="term" value="C:plasma membrane"/>
    <property type="evidence" value="ECO:0007669"/>
    <property type="project" value="TreeGrafter"/>
</dbReference>
<dbReference type="SUPFAM" id="SSF52540">
    <property type="entry name" value="P-loop containing nucleoside triphosphate hydrolases"/>
    <property type="match status" value="1"/>
</dbReference>
<accession>A0A1F6LKJ9</accession>
<dbReference type="InterPro" id="IPR027417">
    <property type="entry name" value="P-loop_NTPase"/>
</dbReference>
<sequence>MPIVKPITKDISIDEDEMKKVQADVTDFRALQEILEKTSTTDLVTFLLGAALKLEASDLHIEAEESSIVVRLRLDGILHDAAKLDKSKFGKLLARIKLISGLKINIITKPQDGRFTIKLSVGDVDVRVSTMPTVFGESIVMRILKQKREGLSFDDIGLYGDAYEKLKKEIMRTSGMIVTTGPTGGGKTTTLYAIMNLLNKPGTKMITLEDPVEYRMEGISQSQVDTVGGYTFAKGLRSVLRQDPDIAMVGEIRDLETAEIAVQAALTGHLMLSTLHTNSAAAAIPRFLSMGTKPFLLAPSLNTVIGQRLVRRLCVSCKKEKPITEEQKEHFDEVVESMSEKKKAEFKSKPQVFYESEGCEACHGIGYKGRIGVYEVLIVDEAMEKMILSGKISEYEIERSAIEQGMSTMIQDGFFKAQEGITSIAEIFRVIQ</sequence>
<evidence type="ECO:0000313" key="6">
    <source>
        <dbReference type="Proteomes" id="UP000177067"/>
    </source>
</evidence>
<dbReference type="GO" id="GO:0005524">
    <property type="term" value="F:ATP binding"/>
    <property type="evidence" value="ECO:0007669"/>
    <property type="project" value="UniProtKB-KW"/>
</dbReference>
<dbReference type="EMBL" id="MFPS01000006">
    <property type="protein sequence ID" value="OGH59886.1"/>
    <property type="molecule type" value="Genomic_DNA"/>
</dbReference>
<evidence type="ECO:0000259" key="4">
    <source>
        <dbReference type="Pfam" id="PF00437"/>
    </source>
</evidence>
<feature type="domain" description="Bacterial type II secretion system protein E" evidence="4">
    <location>
        <begin position="41"/>
        <end position="429"/>
    </location>
</feature>
<dbReference type="CDD" id="cd01129">
    <property type="entry name" value="PulE-GspE-like"/>
    <property type="match status" value="1"/>
</dbReference>
<gene>
    <name evidence="5" type="ORF">A2725_02345</name>
</gene>
<dbReference type="AlphaFoldDB" id="A0A1F6LKJ9"/>
<evidence type="ECO:0000256" key="3">
    <source>
        <dbReference type="ARBA" id="ARBA00022840"/>
    </source>
</evidence>
<evidence type="ECO:0000256" key="2">
    <source>
        <dbReference type="ARBA" id="ARBA00022741"/>
    </source>
</evidence>
<dbReference type="Gene3D" id="3.40.50.300">
    <property type="entry name" value="P-loop containing nucleotide triphosphate hydrolases"/>
    <property type="match status" value="1"/>
</dbReference>
<organism evidence="5 6">
    <name type="scientific">Candidatus Magasanikbacteria bacterium RIFCSPHIGHO2_01_FULL_33_34</name>
    <dbReference type="NCBI Taxonomy" id="1798671"/>
    <lineage>
        <taxon>Bacteria</taxon>
        <taxon>Candidatus Magasanikiibacteriota</taxon>
    </lineage>
</organism>
<dbReference type="Pfam" id="PF00437">
    <property type="entry name" value="T2SSE"/>
    <property type="match status" value="1"/>
</dbReference>
<comment type="caution">
    <text evidence="5">The sequence shown here is derived from an EMBL/GenBank/DDBJ whole genome shotgun (WGS) entry which is preliminary data.</text>
</comment>
<keyword evidence="2" id="KW-0547">Nucleotide-binding</keyword>
<dbReference type="PANTHER" id="PTHR30258">
    <property type="entry name" value="TYPE II SECRETION SYSTEM PROTEIN GSPE-RELATED"/>
    <property type="match status" value="1"/>
</dbReference>
<dbReference type="Proteomes" id="UP000177067">
    <property type="component" value="Unassembled WGS sequence"/>
</dbReference>
<evidence type="ECO:0000313" key="5">
    <source>
        <dbReference type="EMBL" id="OGH59886.1"/>
    </source>
</evidence>
<keyword evidence="3" id="KW-0067">ATP-binding</keyword>
<dbReference type="Gene3D" id="3.30.450.90">
    <property type="match status" value="1"/>
</dbReference>
<name>A0A1F6LKJ9_9BACT</name>
<comment type="similarity">
    <text evidence="1">Belongs to the GSP E family.</text>
</comment>
<evidence type="ECO:0000256" key="1">
    <source>
        <dbReference type="ARBA" id="ARBA00006611"/>
    </source>
</evidence>
<dbReference type="InterPro" id="IPR001482">
    <property type="entry name" value="T2SS/T4SS_dom"/>
</dbReference>